<accession>A0A7J7G9P9</accession>
<dbReference type="EMBL" id="JACBKZ010000012">
    <property type="protein sequence ID" value="KAF5937459.1"/>
    <property type="molecule type" value="Genomic_DNA"/>
</dbReference>
<dbReference type="Pfam" id="PF09742">
    <property type="entry name" value="Dymeclin"/>
    <property type="match status" value="1"/>
</dbReference>
<sequence>MFPAPSSSSSSSPTSPPFFLPNSSTIVAKKDPNLIVPNTYLLHQELLNFMLVAMPTQLLSGPSPGPKDIHPFIDMAMVQEISSVFYRELVLQLIRILVVIQVTDSLIESSCSVPVGASNAISASPSDALL</sequence>
<reference evidence="2" key="1">
    <citation type="journal article" date="2020" name="Nat. Commun.">
        <title>Genome assembly of wild tea tree DASZ reveals pedigree and selection history of tea varieties.</title>
        <authorList>
            <person name="Zhang W."/>
            <person name="Zhang Y."/>
            <person name="Qiu H."/>
            <person name="Guo Y."/>
            <person name="Wan H."/>
            <person name="Zhang X."/>
            <person name="Scossa F."/>
            <person name="Alseekh S."/>
            <person name="Zhang Q."/>
            <person name="Wang P."/>
            <person name="Xu L."/>
            <person name="Schmidt M.H."/>
            <person name="Jia X."/>
            <person name="Li D."/>
            <person name="Zhu A."/>
            <person name="Guo F."/>
            <person name="Chen W."/>
            <person name="Ni D."/>
            <person name="Usadel B."/>
            <person name="Fernie A.R."/>
            <person name="Wen W."/>
        </authorList>
    </citation>
    <scope>NUCLEOTIDE SEQUENCE [LARGE SCALE GENOMIC DNA]</scope>
    <source>
        <strain evidence="2">cv. G240</strain>
    </source>
</reference>
<keyword evidence="2" id="KW-1185">Reference proteome</keyword>
<organism evidence="1 2">
    <name type="scientific">Camellia sinensis</name>
    <name type="common">Tea plant</name>
    <name type="synonym">Thea sinensis</name>
    <dbReference type="NCBI Taxonomy" id="4442"/>
    <lineage>
        <taxon>Eukaryota</taxon>
        <taxon>Viridiplantae</taxon>
        <taxon>Streptophyta</taxon>
        <taxon>Embryophyta</taxon>
        <taxon>Tracheophyta</taxon>
        <taxon>Spermatophyta</taxon>
        <taxon>Magnoliopsida</taxon>
        <taxon>eudicotyledons</taxon>
        <taxon>Gunneridae</taxon>
        <taxon>Pentapetalae</taxon>
        <taxon>asterids</taxon>
        <taxon>Ericales</taxon>
        <taxon>Theaceae</taxon>
        <taxon>Camellia</taxon>
    </lineage>
</organism>
<comment type="caution">
    <text evidence="1">The sequence shown here is derived from an EMBL/GenBank/DDBJ whole genome shotgun (WGS) entry which is preliminary data.</text>
</comment>
<protein>
    <submittedName>
        <fullName evidence="1">Uncharacterized protein</fullName>
    </submittedName>
</protein>
<dbReference type="Proteomes" id="UP000593564">
    <property type="component" value="Unassembled WGS sequence"/>
</dbReference>
<evidence type="ECO:0000313" key="1">
    <source>
        <dbReference type="EMBL" id="KAF5937459.1"/>
    </source>
</evidence>
<reference evidence="1 2" key="2">
    <citation type="submission" date="2020-07" db="EMBL/GenBank/DDBJ databases">
        <title>Genome assembly of wild tea tree DASZ reveals pedigree and selection history of tea varieties.</title>
        <authorList>
            <person name="Zhang W."/>
        </authorList>
    </citation>
    <scope>NUCLEOTIDE SEQUENCE [LARGE SCALE GENOMIC DNA]</scope>
    <source>
        <strain evidence="2">cv. G240</strain>
        <tissue evidence="1">Leaf</tissue>
    </source>
</reference>
<dbReference type="AlphaFoldDB" id="A0A7J7G9P9"/>
<name>A0A7J7G9P9_CAMSI</name>
<evidence type="ECO:0000313" key="2">
    <source>
        <dbReference type="Proteomes" id="UP000593564"/>
    </source>
</evidence>
<gene>
    <name evidence="1" type="ORF">HYC85_024965</name>
</gene>
<proteinExistence type="predicted"/>